<keyword evidence="5" id="KW-0732">Signal</keyword>
<keyword evidence="3" id="KW-0378">Hydrolase</keyword>
<dbReference type="SUPFAM" id="SSF54060">
    <property type="entry name" value="His-Me finger endonucleases"/>
    <property type="match status" value="1"/>
</dbReference>
<dbReference type="RefSeq" id="WP_077412577.1">
    <property type="nucleotide sequence ID" value="NZ_JBHRTS010000010.1"/>
</dbReference>
<protein>
    <submittedName>
        <fullName evidence="6">Endonuclease</fullName>
    </submittedName>
</protein>
<evidence type="ECO:0000256" key="3">
    <source>
        <dbReference type="ARBA" id="ARBA00022801"/>
    </source>
</evidence>
<accession>A0ABV7JG41</accession>
<evidence type="ECO:0000313" key="7">
    <source>
        <dbReference type="Proteomes" id="UP001595533"/>
    </source>
</evidence>
<sequence length="733" mass="78092">MKSMMMLMLLLFLMPVQAGTPISEYENLLITEVVVTPTDAEMIEIHNKGGVTLDLTDVYLTDATFSNGNVYYYQVVSGAGGGGDFNDFFARFPNGASIAPGAYQTISINGSDNFFSTYGVNPTYELFEDGAGADTVDDMVEATPGSIDDDPGGTVAGVSALSGGEVAVLFYWDGNSDLVQDIDYVVWGDKREAVDKTGISIDGPDADAITSVYLDDTVIASQAVINASSHAGGNSWQRGNLNEGNETGSNGNGVNGDDETSEDLNNTFFEGLPTPNAAAGAPPAPNLIINEVDAVSSGGEFVEIYGSANTSADNLSLVFYDGDTDQVYQVIDLTGSSTDSNGFLLVGNTGLSPDVTIADDSLQDGADAVALYNIDASAFIVGDPVTVNDIMDALVYDSGQADDAGLLTLINPGQSQIDEGSNGNAANESMARCPNASGGSLNTSTYQAVDPTPGVLNSLCPLGDYYATADDTNATTLRNTLHEIIDDHIVFPYSAGTTDTWDVLSFADEDPNDSNLVWMIYKNNSYTWKGGGQQAYNREHTWPQSYGFSSGSLGDDNAARTDAHHLMLSDVTYNGNRGNLYFDDCNAGCTELTTDVNNGVGGGSGTYPGNSNWFDGDSFEVWNFRKGDIARAMFYMDLRYAGDVSGEVDLQLTDNPGDIQTGQPFMGLLSVLIDWHNGDPVDSIEQIRNERVYSYQGNRNPFIDHPEWVECIFVQGGACTTVGDDLIFASDFD</sequence>
<evidence type="ECO:0000256" key="5">
    <source>
        <dbReference type="SAM" id="SignalP"/>
    </source>
</evidence>
<evidence type="ECO:0000256" key="2">
    <source>
        <dbReference type="ARBA" id="ARBA00022722"/>
    </source>
</evidence>
<evidence type="ECO:0000256" key="1">
    <source>
        <dbReference type="ARBA" id="ARBA00006429"/>
    </source>
</evidence>
<dbReference type="PANTHER" id="PTHR33607:SF2">
    <property type="entry name" value="ENDONUCLEASE-1"/>
    <property type="match status" value="1"/>
</dbReference>
<organism evidence="6 7">
    <name type="scientific">Marinicella sediminis</name>
    <dbReference type="NCBI Taxonomy" id="1792834"/>
    <lineage>
        <taxon>Bacteria</taxon>
        <taxon>Pseudomonadati</taxon>
        <taxon>Pseudomonadota</taxon>
        <taxon>Gammaproteobacteria</taxon>
        <taxon>Lysobacterales</taxon>
        <taxon>Marinicellaceae</taxon>
        <taxon>Marinicella</taxon>
    </lineage>
</organism>
<dbReference type="Pfam" id="PF04231">
    <property type="entry name" value="Endonuclease_1"/>
    <property type="match status" value="1"/>
</dbReference>
<dbReference type="PANTHER" id="PTHR33607">
    <property type="entry name" value="ENDONUCLEASE-1"/>
    <property type="match status" value="1"/>
</dbReference>
<evidence type="ECO:0000313" key="6">
    <source>
        <dbReference type="EMBL" id="MFC3195793.1"/>
    </source>
</evidence>
<comment type="caution">
    <text evidence="6">The sequence shown here is derived from an EMBL/GenBank/DDBJ whole genome shotgun (WGS) entry which is preliminary data.</text>
</comment>
<feature type="chain" id="PRO_5046673301" evidence="5">
    <location>
        <begin position="19"/>
        <end position="733"/>
    </location>
</feature>
<feature type="compositionally biased region" description="Low complexity" evidence="4">
    <location>
        <begin position="239"/>
        <end position="249"/>
    </location>
</feature>
<evidence type="ECO:0000256" key="4">
    <source>
        <dbReference type="SAM" id="MobiDB-lite"/>
    </source>
</evidence>
<feature type="signal peptide" evidence="5">
    <location>
        <begin position="1"/>
        <end position="18"/>
    </location>
</feature>
<dbReference type="Proteomes" id="UP001595533">
    <property type="component" value="Unassembled WGS sequence"/>
</dbReference>
<dbReference type="GO" id="GO:0004519">
    <property type="term" value="F:endonuclease activity"/>
    <property type="evidence" value="ECO:0007669"/>
    <property type="project" value="UniProtKB-KW"/>
</dbReference>
<keyword evidence="6" id="KW-0255">Endonuclease</keyword>
<keyword evidence="2" id="KW-0540">Nuclease</keyword>
<comment type="similarity">
    <text evidence="1">Belongs to the EndA/NucM nuclease family.</text>
</comment>
<feature type="region of interest" description="Disordered" evidence="4">
    <location>
        <begin position="231"/>
        <end position="276"/>
    </location>
</feature>
<gene>
    <name evidence="6" type="ORF">ACFODZ_16175</name>
</gene>
<name>A0ABV7JG41_9GAMM</name>
<dbReference type="InterPro" id="IPR007346">
    <property type="entry name" value="Endonuclease-I"/>
</dbReference>
<reference evidence="7" key="1">
    <citation type="journal article" date="2019" name="Int. J. Syst. Evol. Microbiol.">
        <title>The Global Catalogue of Microorganisms (GCM) 10K type strain sequencing project: providing services to taxonomists for standard genome sequencing and annotation.</title>
        <authorList>
            <consortium name="The Broad Institute Genomics Platform"/>
            <consortium name="The Broad Institute Genome Sequencing Center for Infectious Disease"/>
            <person name="Wu L."/>
            <person name="Ma J."/>
        </authorList>
    </citation>
    <scope>NUCLEOTIDE SEQUENCE [LARGE SCALE GENOMIC DNA]</scope>
    <source>
        <strain evidence="7">KCTC 42953</strain>
    </source>
</reference>
<keyword evidence="7" id="KW-1185">Reference proteome</keyword>
<proteinExistence type="inferred from homology"/>
<dbReference type="InterPro" id="IPR044925">
    <property type="entry name" value="His-Me_finger_sf"/>
</dbReference>
<dbReference type="EMBL" id="JBHRTS010000010">
    <property type="protein sequence ID" value="MFC3195793.1"/>
    <property type="molecule type" value="Genomic_DNA"/>
</dbReference>